<dbReference type="KEGG" id="cthu:HUR95_08220"/>
<dbReference type="Proteomes" id="UP000825179">
    <property type="component" value="Chromosome"/>
</dbReference>
<reference evidence="2 3" key="1">
    <citation type="journal article" date="2020" name="Extremophiles">
        <title>Genomic analysis of Caldalkalibacillus thermarum TA2.A1 reveals aerobic alkaliphilic metabolism and evolutionary hallmarks linking alkaliphilic bacteria and plant life.</title>
        <authorList>
            <person name="de Jong S.I."/>
            <person name="van den Broek M.A."/>
            <person name="Merkel A.Y."/>
            <person name="de la Torre Cortes P."/>
            <person name="Kalamorz F."/>
            <person name="Cook G.M."/>
            <person name="van Loosdrecht M.C.M."/>
            <person name="McMillan D.G.G."/>
        </authorList>
    </citation>
    <scope>NUCLEOTIDE SEQUENCE [LARGE SCALE GENOMIC DNA]</scope>
    <source>
        <strain evidence="2 3">TA2.A1</strain>
    </source>
</reference>
<organism evidence="2 3">
    <name type="scientific">Caldalkalibacillus thermarum (strain TA2.A1)</name>
    <dbReference type="NCBI Taxonomy" id="986075"/>
    <lineage>
        <taxon>Bacteria</taxon>
        <taxon>Bacillati</taxon>
        <taxon>Bacillota</taxon>
        <taxon>Bacilli</taxon>
        <taxon>Bacillales</taxon>
        <taxon>Bacillaceae</taxon>
        <taxon>Caldalkalibacillus</taxon>
    </lineage>
</organism>
<evidence type="ECO:0000313" key="3">
    <source>
        <dbReference type="Proteomes" id="UP000825179"/>
    </source>
</evidence>
<sequence>MKHSRSWIVELRLRGVDSIEEANRVLPELIEEHNKAFAVEPTDPHSAFVPLEQNQPDLDLILCYRHWRTLGTGQTLSFDHKTYAIAEGSQKSVIPPIPPKTRVEVRQTLDGRLFLWYKGKAYALKEIPKPKRQAAPSKQKAGSKRKPHKPDENHPWRKPLFNPKEAPETARCSQTAPS</sequence>
<evidence type="ECO:0000313" key="2">
    <source>
        <dbReference type="EMBL" id="QZT35180.1"/>
    </source>
</evidence>
<gene>
    <name evidence="2" type="ORF">HUR95_08220</name>
</gene>
<protein>
    <submittedName>
        <fullName evidence="2">Uncharacterized protein</fullName>
    </submittedName>
</protein>
<feature type="region of interest" description="Disordered" evidence="1">
    <location>
        <begin position="127"/>
        <end position="178"/>
    </location>
</feature>
<dbReference type="AlphaFoldDB" id="A0A8X8ICX1"/>
<name>A0A8X8ICX1_CALTT</name>
<evidence type="ECO:0000256" key="1">
    <source>
        <dbReference type="SAM" id="MobiDB-lite"/>
    </source>
</evidence>
<accession>A0A8X8ICX1</accession>
<keyword evidence="3" id="KW-1185">Reference proteome</keyword>
<proteinExistence type="predicted"/>
<dbReference type="RefSeq" id="WP_222823183.1">
    <property type="nucleotide sequence ID" value="NZ_CP082237.1"/>
</dbReference>
<dbReference type="EMBL" id="CP082237">
    <property type="protein sequence ID" value="QZT35180.1"/>
    <property type="molecule type" value="Genomic_DNA"/>
</dbReference>